<evidence type="ECO:0000313" key="1">
    <source>
        <dbReference type="EMBL" id="KAG0455470.1"/>
    </source>
</evidence>
<dbReference type="OrthoDB" id="4062651at2759"/>
<gene>
    <name evidence="1" type="ORF">HPP92_024762</name>
</gene>
<sequence>MHGGLLRTLSKELPGRVAAPPAALSLLSEGDNFVPDSPSAKSVSQQFVREYAPPAAVLSNDVRGMIL</sequence>
<dbReference type="AlphaFoldDB" id="A0A835UBU4"/>
<accession>A0A835UBU4</accession>
<keyword evidence="2" id="KW-1185">Reference proteome</keyword>
<dbReference type="EMBL" id="JADCNL010000013">
    <property type="protein sequence ID" value="KAG0455470.1"/>
    <property type="molecule type" value="Genomic_DNA"/>
</dbReference>
<proteinExistence type="predicted"/>
<organism evidence="1 2">
    <name type="scientific">Vanilla planifolia</name>
    <name type="common">Vanilla</name>
    <dbReference type="NCBI Taxonomy" id="51239"/>
    <lineage>
        <taxon>Eukaryota</taxon>
        <taxon>Viridiplantae</taxon>
        <taxon>Streptophyta</taxon>
        <taxon>Embryophyta</taxon>
        <taxon>Tracheophyta</taxon>
        <taxon>Spermatophyta</taxon>
        <taxon>Magnoliopsida</taxon>
        <taxon>Liliopsida</taxon>
        <taxon>Asparagales</taxon>
        <taxon>Orchidaceae</taxon>
        <taxon>Vanilloideae</taxon>
        <taxon>Vanilleae</taxon>
        <taxon>Vanilla</taxon>
    </lineage>
</organism>
<comment type="caution">
    <text evidence="1">The sequence shown here is derived from an EMBL/GenBank/DDBJ whole genome shotgun (WGS) entry which is preliminary data.</text>
</comment>
<dbReference type="Proteomes" id="UP000636800">
    <property type="component" value="Chromosome 13"/>
</dbReference>
<name>A0A835UBU4_VANPL</name>
<reference evidence="1 2" key="1">
    <citation type="journal article" date="2020" name="Nat. Food">
        <title>A phased Vanilla planifolia genome enables genetic improvement of flavour and production.</title>
        <authorList>
            <person name="Hasing T."/>
            <person name="Tang H."/>
            <person name="Brym M."/>
            <person name="Khazi F."/>
            <person name="Huang T."/>
            <person name="Chambers A.H."/>
        </authorList>
    </citation>
    <scope>NUCLEOTIDE SEQUENCE [LARGE SCALE GENOMIC DNA]</scope>
    <source>
        <tissue evidence="1">Leaf</tissue>
    </source>
</reference>
<evidence type="ECO:0000313" key="2">
    <source>
        <dbReference type="Proteomes" id="UP000636800"/>
    </source>
</evidence>
<protein>
    <submittedName>
        <fullName evidence="1">Uncharacterized protein</fullName>
    </submittedName>
</protein>